<proteinExistence type="inferred from homology"/>
<evidence type="ECO:0000256" key="3">
    <source>
        <dbReference type="ARBA" id="ARBA00022723"/>
    </source>
</evidence>
<dbReference type="PATRIC" id="fig|1227452.3.peg.4018"/>
<keyword evidence="5" id="KW-0800">Toxin</keyword>
<evidence type="ECO:0000313" key="7">
    <source>
        <dbReference type="EMBL" id="EMA14207.1"/>
    </source>
</evidence>
<dbReference type="PANTHER" id="PTHR39664">
    <property type="match status" value="1"/>
</dbReference>
<dbReference type="EC" id="3.1.-.-" evidence="5"/>
<dbReference type="GO" id="GO:0004540">
    <property type="term" value="F:RNA nuclease activity"/>
    <property type="evidence" value="ECO:0007669"/>
    <property type="project" value="InterPro"/>
</dbReference>
<dbReference type="InterPro" id="IPR022907">
    <property type="entry name" value="VapC_family"/>
</dbReference>
<gene>
    <name evidence="5" type="primary">vapC</name>
    <name evidence="7" type="ORF">C442_20336</name>
</gene>
<dbReference type="Pfam" id="PF01850">
    <property type="entry name" value="PIN"/>
    <property type="match status" value="1"/>
</dbReference>
<feature type="domain" description="PIN" evidence="6">
    <location>
        <begin position="3"/>
        <end position="118"/>
    </location>
</feature>
<comment type="caution">
    <text evidence="7">The sequence shown here is derived from an EMBL/GenBank/DDBJ whole genome shotgun (WGS) entry which is preliminary data.</text>
</comment>
<sequence length="133" mass="14843">MTYLLDTNILIAAVTQDSERSEAARELLNTTENLHVSVLNLMELRSVLSKKKQFERDRVDQIEARITSRTTVTFPDASDMLAANQLQSDTLLYPMDALVLTAADAIEGTLVSFDRELVEQGAVRPEEVLEESS</sequence>
<evidence type="ECO:0000256" key="4">
    <source>
        <dbReference type="ARBA" id="ARBA00022801"/>
    </source>
</evidence>
<feature type="binding site" evidence="5">
    <location>
        <position position="96"/>
    </location>
    <ligand>
        <name>Mg(2+)</name>
        <dbReference type="ChEBI" id="CHEBI:18420"/>
    </ligand>
</feature>
<dbReference type="Proteomes" id="UP000011623">
    <property type="component" value="Unassembled WGS sequence"/>
</dbReference>
<comment type="function">
    <text evidence="5">Toxic component of a toxin-antitoxin (TA) system. An RNase.</text>
</comment>
<reference evidence="7 8" key="1">
    <citation type="journal article" date="2014" name="PLoS Genet.">
        <title>Phylogenetically driven sequencing of extremely halophilic archaea reveals strategies for static and dynamic osmo-response.</title>
        <authorList>
            <person name="Becker E.A."/>
            <person name="Seitzer P.M."/>
            <person name="Tritt A."/>
            <person name="Larsen D."/>
            <person name="Krusor M."/>
            <person name="Yao A.I."/>
            <person name="Wu D."/>
            <person name="Madern D."/>
            <person name="Eisen J.A."/>
            <person name="Darling A.E."/>
            <person name="Facciotti M.T."/>
        </authorList>
    </citation>
    <scope>NUCLEOTIDE SEQUENCE [LARGE SCALE GENOMIC DNA]</scope>
    <source>
        <strain evidence="7 8">JCM 13557</strain>
    </source>
</reference>
<dbReference type="InterPro" id="IPR029060">
    <property type="entry name" value="PIN-like_dom_sf"/>
</dbReference>
<dbReference type="PANTHER" id="PTHR39664:SF2">
    <property type="entry name" value="NUCLEIC ACID-BINDING PROTEIN, CONTAINING PIN DOMAIN-RELATED"/>
    <property type="match status" value="1"/>
</dbReference>
<dbReference type="GO" id="GO:0000287">
    <property type="term" value="F:magnesium ion binding"/>
    <property type="evidence" value="ECO:0007669"/>
    <property type="project" value="UniProtKB-UniRule"/>
</dbReference>
<dbReference type="Gene3D" id="3.40.50.1010">
    <property type="entry name" value="5'-nuclease"/>
    <property type="match status" value="1"/>
</dbReference>
<keyword evidence="4 5" id="KW-0378">Hydrolase</keyword>
<keyword evidence="2 5" id="KW-0540">Nuclease</keyword>
<comment type="similarity">
    <text evidence="5">Belongs to the PINc/VapC protein family.</text>
</comment>
<keyword evidence="3 5" id="KW-0479">Metal-binding</keyword>
<keyword evidence="1 5" id="KW-1277">Toxin-antitoxin system</keyword>
<accession>M0JYG9</accession>
<protein>
    <recommendedName>
        <fullName evidence="5">Ribonuclease VapC</fullName>
        <shortName evidence="5">RNase VapC</shortName>
        <ecNumber evidence="5">3.1.-.-</ecNumber>
    </recommendedName>
    <alternativeName>
        <fullName evidence="5">Putative toxin VapC</fullName>
    </alternativeName>
</protein>
<evidence type="ECO:0000259" key="6">
    <source>
        <dbReference type="Pfam" id="PF01850"/>
    </source>
</evidence>
<dbReference type="HAMAP" id="MF_00265">
    <property type="entry name" value="VapC_Nob1"/>
    <property type="match status" value="1"/>
</dbReference>
<dbReference type="SUPFAM" id="SSF88723">
    <property type="entry name" value="PIN domain-like"/>
    <property type="match status" value="1"/>
</dbReference>
<dbReference type="GO" id="GO:0090729">
    <property type="term" value="F:toxin activity"/>
    <property type="evidence" value="ECO:0007669"/>
    <property type="project" value="UniProtKB-KW"/>
</dbReference>
<name>M0JYG9_9EURY</name>
<keyword evidence="8" id="KW-1185">Reference proteome</keyword>
<evidence type="ECO:0000256" key="1">
    <source>
        <dbReference type="ARBA" id="ARBA00022649"/>
    </source>
</evidence>
<dbReference type="RefSeq" id="WP_008313671.1">
    <property type="nucleotide sequence ID" value="NZ_AOLW01000065.1"/>
</dbReference>
<dbReference type="EMBL" id="AOLW01000065">
    <property type="protein sequence ID" value="EMA14207.1"/>
    <property type="molecule type" value="Genomic_DNA"/>
</dbReference>
<dbReference type="AlphaFoldDB" id="M0JYG9"/>
<evidence type="ECO:0000313" key="8">
    <source>
        <dbReference type="Proteomes" id="UP000011623"/>
    </source>
</evidence>
<keyword evidence="5" id="KW-0460">Magnesium</keyword>
<comment type="cofactor">
    <cofactor evidence="5">
        <name>Mg(2+)</name>
        <dbReference type="ChEBI" id="CHEBI:18420"/>
    </cofactor>
</comment>
<organism evidence="7 8">
    <name type="scientific">Haloarcula amylolytica JCM 13557</name>
    <dbReference type="NCBI Taxonomy" id="1227452"/>
    <lineage>
        <taxon>Archaea</taxon>
        <taxon>Methanobacteriati</taxon>
        <taxon>Methanobacteriota</taxon>
        <taxon>Stenosarchaea group</taxon>
        <taxon>Halobacteria</taxon>
        <taxon>Halobacteriales</taxon>
        <taxon>Haloarculaceae</taxon>
        <taxon>Haloarcula</taxon>
    </lineage>
</organism>
<dbReference type="InterPro" id="IPR002716">
    <property type="entry name" value="PIN_dom"/>
</dbReference>
<dbReference type="GO" id="GO:0016787">
    <property type="term" value="F:hydrolase activity"/>
    <property type="evidence" value="ECO:0007669"/>
    <property type="project" value="UniProtKB-KW"/>
</dbReference>
<feature type="binding site" evidence="5">
    <location>
        <position position="6"/>
    </location>
    <ligand>
        <name>Mg(2+)</name>
        <dbReference type="ChEBI" id="CHEBI:18420"/>
    </ligand>
</feature>
<evidence type="ECO:0000256" key="2">
    <source>
        <dbReference type="ARBA" id="ARBA00022722"/>
    </source>
</evidence>
<evidence type="ECO:0000256" key="5">
    <source>
        <dbReference type="HAMAP-Rule" id="MF_00265"/>
    </source>
</evidence>